<dbReference type="SMART" id="SM00327">
    <property type="entry name" value="VWA"/>
    <property type="match status" value="1"/>
</dbReference>
<feature type="domain" description="VWFA" evidence="2">
    <location>
        <begin position="30"/>
        <end position="216"/>
    </location>
</feature>
<evidence type="ECO:0000256" key="1">
    <source>
        <dbReference type="SAM" id="SignalP"/>
    </source>
</evidence>
<evidence type="ECO:0000313" key="4">
    <source>
        <dbReference type="Proteomes" id="UP001501725"/>
    </source>
</evidence>
<proteinExistence type="predicted"/>
<dbReference type="Proteomes" id="UP001501725">
    <property type="component" value="Unassembled WGS sequence"/>
</dbReference>
<reference evidence="4" key="1">
    <citation type="journal article" date="2019" name="Int. J. Syst. Evol. Microbiol.">
        <title>The Global Catalogue of Microorganisms (GCM) 10K type strain sequencing project: providing services to taxonomists for standard genome sequencing and annotation.</title>
        <authorList>
            <consortium name="The Broad Institute Genomics Platform"/>
            <consortium name="The Broad Institute Genome Sequencing Center for Infectious Disease"/>
            <person name="Wu L."/>
            <person name="Ma J."/>
        </authorList>
    </citation>
    <scope>NUCLEOTIDE SEQUENCE [LARGE SCALE GENOMIC DNA]</scope>
    <source>
        <strain evidence="4">JCM 17919</strain>
    </source>
</reference>
<evidence type="ECO:0000313" key="3">
    <source>
        <dbReference type="EMBL" id="GAA4344894.1"/>
    </source>
</evidence>
<comment type="caution">
    <text evidence="3">The sequence shown here is derived from an EMBL/GenBank/DDBJ whole genome shotgun (WGS) entry which is preliminary data.</text>
</comment>
<dbReference type="InterPro" id="IPR036465">
    <property type="entry name" value="vWFA_dom_sf"/>
</dbReference>
<dbReference type="Gene3D" id="3.40.50.410">
    <property type="entry name" value="von Willebrand factor, type A domain"/>
    <property type="match status" value="1"/>
</dbReference>
<keyword evidence="4" id="KW-1185">Reference proteome</keyword>
<feature type="signal peptide" evidence="1">
    <location>
        <begin position="1"/>
        <end position="23"/>
    </location>
</feature>
<dbReference type="EMBL" id="BAABGY010000020">
    <property type="protein sequence ID" value="GAA4344894.1"/>
    <property type="molecule type" value="Genomic_DNA"/>
</dbReference>
<sequence length="386" mass="42449">MRSFSRIAGACLLALLLSHPAQAQKKAVPKLQVALLLDVSFTMEGLIEQAKTQLWSTARMLARSECEAGRPTVEIALYEYGRPSNGAAAGYVRQLSPFTSNLDALSDQLFRLRTDGGEEYCAEAIHAAVTELQWDPSPASYKAIFIAGNENFRQGRYPYATACAEAVAKGIVVNTIYCGYRAQAYNEFWDLGAECGGGSFTSINADEAEELPETPFDRQLITLNEKVNAGARRSGAFAMNAPTTIRGYSPGIQAERITTRSAMGTLAPPDTVEVRDINNPDALREYVVTERSPEYDPHDLEVQVNTHRRRQSGTPGSAAAAPKVRYRYSDKERAQLQRQIAALGVRRDAWLQAERKKRATTGTATLGSEMARLLKQQAGARGFRFR</sequence>
<keyword evidence="1" id="KW-0732">Signal</keyword>
<accession>A0ABP8HUW1</accession>
<dbReference type="SUPFAM" id="SSF53300">
    <property type="entry name" value="vWA-like"/>
    <property type="match status" value="1"/>
</dbReference>
<protein>
    <recommendedName>
        <fullName evidence="2">VWFA domain-containing protein</fullName>
    </recommendedName>
</protein>
<dbReference type="RefSeq" id="WP_345258458.1">
    <property type="nucleotide sequence ID" value="NZ_BAABGY010000020.1"/>
</dbReference>
<organism evidence="3 4">
    <name type="scientific">Flaviaesturariibacter amylovorans</name>
    <dbReference type="NCBI Taxonomy" id="1084520"/>
    <lineage>
        <taxon>Bacteria</taxon>
        <taxon>Pseudomonadati</taxon>
        <taxon>Bacteroidota</taxon>
        <taxon>Chitinophagia</taxon>
        <taxon>Chitinophagales</taxon>
        <taxon>Chitinophagaceae</taxon>
        <taxon>Flaviaestuariibacter</taxon>
    </lineage>
</organism>
<feature type="chain" id="PRO_5045437334" description="VWFA domain-containing protein" evidence="1">
    <location>
        <begin position="24"/>
        <end position="386"/>
    </location>
</feature>
<dbReference type="InterPro" id="IPR002035">
    <property type="entry name" value="VWF_A"/>
</dbReference>
<gene>
    <name evidence="3" type="ORF">GCM10023184_46590</name>
</gene>
<evidence type="ECO:0000259" key="2">
    <source>
        <dbReference type="SMART" id="SM00327"/>
    </source>
</evidence>
<name>A0ABP8HUW1_9BACT</name>